<dbReference type="OrthoDB" id="3945418at2759"/>
<keyword evidence="3 7" id="KW-0479">Metal-binding</keyword>
<dbReference type="InterPro" id="IPR050121">
    <property type="entry name" value="Cytochrome_P450_monoxygenase"/>
</dbReference>
<keyword evidence="8" id="KW-0472">Membrane</keyword>
<evidence type="ECO:0000256" key="6">
    <source>
        <dbReference type="ARBA" id="ARBA00023033"/>
    </source>
</evidence>
<dbReference type="Pfam" id="PF00067">
    <property type="entry name" value="p450"/>
    <property type="match status" value="1"/>
</dbReference>
<keyword evidence="5 7" id="KW-0408">Iron</keyword>
<keyword evidence="7" id="KW-0349">Heme</keyword>
<dbReference type="GO" id="GO:0020037">
    <property type="term" value="F:heme binding"/>
    <property type="evidence" value="ECO:0007669"/>
    <property type="project" value="InterPro"/>
</dbReference>
<keyword evidence="8" id="KW-1133">Transmembrane helix</keyword>
<keyword evidence="10" id="KW-1185">Reference proteome</keyword>
<dbReference type="AlphaFoldDB" id="A0A9P9D961"/>
<dbReference type="CDD" id="cd11062">
    <property type="entry name" value="CYP58-like"/>
    <property type="match status" value="1"/>
</dbReference>
<evidence type="ECO:0000256" key="8">
    <source>
        <dbReference type="SAM" id="Phobius"/>
    </source>
</evidence>
<keyword evidence="6" id="KW-0503">Monooxygenase</keyword>
<evidence type="ECO:0000256" key="2">
    <source>
        <dbReference type="ARBA" id="ARBA00010617"/>
    </source>
</evidence>
<evidence type="ECO:0000256" key="3">
    <source>
        <dbReference type="ARBA" id="ARBA00022723"/>
    </source>
</evidence>
<evidence type="ECO:0000256" key="5">
    <source>
        <dbReference type="ARBA" id="ARBA00023004"/>
    </source>
</evidence>
<dbReference type="GO" id="GO:0016705">
    <property type="term" value="F:oxidoreductase activity, acting on paired donors, with incorporation or reduction of molecular oxygen"/>
    <property type="evidence" value="ECO:0007669"/>
    <property type="project" value="InterPro"/>
</dbReference>
<sequence>MAIFTSTTQLAAVALIGYAIVRGVYLVVHRLYFSPLSKFPGPKLAAVTHWYEFYFDYWKNGKYLFEIEKMHRKYGPIIRVNPDELSIHDPEFYNELYVTESKRRTNAYEIFCKGIDFDGAHLLTTDHNLHRLRRKPLEPFFSRAGVQRLQPLLGEVAAKLETRIRQHAGTGKPIRLDHAYAAFSGDIIGSICCGGRDAEVHFLDEPDFAPDWYNVIHMLVRSLPFFTGFPWLIQIVSYIPESFLMWAMPRAQVFGKFKTIAVSHIHTALSEKKENDLKGIKTDDRGSIFRYIANSDMPESEKSLDRLTKEAQVLLGGGTASTSRTIKFASFYILDRPELLRRLKSELGGVMAEWPERVPSWVELEKLPLLQGIIKESLRLSYGVMHRLPRVSPDLPIQYGDYVIPIGVPVGMSSYFMHSDPKVYPEPFTFNPDRWIGDIDPAMNKYWVPFARGSRNCLGFNLALAEIALALAVIFRPGGPELELFETDESDVIMVHDFLIPLPKVSTKGVRVLVR</sequence>
<dbReference type="PANTHER" id="PTHR24305:SF157">
    <property type="entry name" value="N-ACETYLTRYPTOPHAN 6-HYDROXYLASE IVOC-RELATED"/>
    <property type="match status" value="1"/>
</dbReference>
<gene>
    <name evidence="9" type="ORF">B0J11DRAFT_123195</name>
</gene>
<dbReference type="PANTHER" id="PTHR24305">
    <property type="entry name" value="CYTOCHROME P450"/>
    <property type="match status" value="1"/>
</dbReference>
<comment type="similarity">
    <text evidence="2">Belongs to the cytochrome P450 family.</text>
</comment>
<dbReference type="EMBL" id="JAGMWT010000016">
    <property type="protein sequence ID" value="KAH7115075.1"/>
    <property type="molecule type" value="Genomic_DNA"/>
</dbReference>
<dbReference type="Gene3D" id="1.10.630.10">
    <property type="entry name" value="Cytochrome P450"/>
    <property type="match status" value="1"/>
</dbReference>
<dbReference type="GO" id="GO:0005506">
    <property type="term" value="F:iron ion binding"/>
    <property type="evidence" value="ECO:0007669"/>
    <property type="project" value="InterPro"/>
</dbReference>
<accession>A0A9P9D961</accession>
<organism evidence="9 10">
    <name type="scientific">Dendryphion nanum</name>
    <dbReference type="NCBI Taxonomy" id="256645"/>
    <lineage>
        <taxon>Eukaryota</taxon>
        <taxon>Fungi</taxon>
        <taxon>Dikarya</taxon>
        <taxon>Ascomycota</taxon>
        <taxon>Pezizomycotina</taxon>
        <taxon>Dothideomycetes</taxon>
        <taxon>Pleosporomycetidae</taxon>
        <taxon>Pleosporales</taxon>
        <taxon>Torulaceae</taxon>
        <taxon>Dendryphion</taxon>
    </lineage>
</organism>
<dbReference type="PRINTS" id="PR00465">
    <property type="entry name" value="EP450IV"/>
</dbReference>
<protein>
    <submittedName>
        <fullName evidence="9">Cytochrome P450</fullName>
    </submittedName>
</protein>
<proteinExistence type="inferred from homology"/>
<keyword evidence="8" id="KW-0812">Transmembrane</keyword>
<dbReference type="Proteomes" id="UP000700596">
    <property type="component" value="Unassembled WGS sequence"/>
</dbReference>
<dbReference type="InterPro" id="IPR001128">
    <property type="entry name" value="Cyt_P450"/>
</dbReference>
<evidence type="ECO:0000256" key="1">
    <source>
        <dbReference type="ARBA" id="ARBA00001971"/>
    </source>
</evidence>
<dbReference type="PRINTS" id="PR00385">
    <property type="entry name" value="P450"/>
</dbReference>
<evidence type="ECO:0000313" key="10">
    <source>
        <dbReference type="Proteomes" id="UP000700596"/>
    </source>
</evidence>
<comment type="cofactor">
    <cofactor evidence="1 7">
        <name>heme</name>
        <dbReference type="ChEBI" id="CHEBI:30413"/>
    </cofactor>
</comment>
<comment type="caution">
    <text evidence="9">The sequence shown here is derived from an EMBL/GenBank/DDBJ whole genome shotgun (WGS) entry which is preliminary data.</text>
</comment>
<dbReference type="InterPro" id="IPR036396">
    <property type="entry name" value="Cyt_P450_sf"/>
</dbReference>
<evidence type="ECO:0000256" key="7">
    <source>
        <dbReference type="PIRSR" id="PIRSR602403-1"/>
    </source>
</evidence>
<keyword evidence="4" id="KW-0560">Oxidoreductase</keyword>
<feature type="binding site" description="axial binding residue" evidence="7">
    <location>
        <position position="457"/>
    </location>
    <ligand>
        <name>heme</name>
        <dbReference type="ChEBI" id="CHEBI:30413"/>
    </ligand>
    <ligandPart>
        <name>Fe</name>
        <dbReference type="ChEBI" id="CHEBI:18248"/>
    </ligandPart>
</feature>
<dbReference type="SUPFAM" id="SSF48264">
    <property type="entry name" value="Cytochrome P450"/>
    <property type="match status" value="1"/>
</dbReference>
<reference evidence="9" key="1">
    <citation type="journal article" date="2021" name="Nat. Commun.">
        <title>Genetic determinants of endophytism in the Arabidopsis root mycobiome.</title>
        <authorList>
            <person name="Mesny F."/>
            <person name="Miyauchi S."/>
            <person name="Thiergart T."/>
            <person name="Pickel B."/>
            <person name="Atanasova L."/>
            <person name="Karlsson M."/>
            <person name="Huettel B."/>
            <person name="Barry K.W."/>
            <person name="Haridas S."/>
            <person name="Chen C."/>
            <person name="Bauer D."/>
            <person name="Andreopoulos W."/>
            <person name="Pangilinan J."/>
            <person name="LaButti K."/>
            <person name="Riley R."/>
            <person name="Lipzen A."/>
            <person name="Clum A."/>
            <person name="Drula E."/>
            <person name="Henrissat B."/>
            <person name="Kohler A."/>
            <person name="Grigoriev I.V."/>
            <person name="Martin F.M."/>
            <person name="Hacquard S."/>
        </authorList>
    </citation>
    <scope>NUCLEOTIDE SEQUENCE</scope>
    <source>
        <strain evidence="9">MPI-CAGE-CH-0243</strain>
    </source>
</reference>
<dbReference type="GO" id="GO:0004497">
    <property type="term" value="F:monooxygenase activity"/>
    <property type="evidence" value="ECO:0007669"/>
    <property type="project" value="UniProtKB-KW"/>
</dbReference>
<feature type="transmembrane region" description="Helical" evidence="8">
    <location>
        <begin position="6"/>
        <end position="28"/>
    </location>
</feature>
<evidence type="ECO:0000256" key="4">
    <source>
        <dbReference type="ARBA" id="ARBA00023002"/>
    </source>
</evidence>
<name>A0A9P9D961_9PLEO</name>
<evidence type="ECO:0000313" key="9">
    <source>
        <dbReference type="EMBL" id="KAH7115075.1"/>
    </source>
</evidence>
<dbReference type="InterPro" id="IPR002403">
    <property type="entry name" value="Cyt_P450_E_grp-IV"/>
</dbReference>